<evidence type="ECO:0008006" key="6">
    <source>
        <dbReference type="Google" id="ProtNLM"/>
    </source>
</evidence>
<protein>
    <recommendedName>
        <fullName evidence="6">Tumor protein D52</fullName>
    </recommendedName>
</protein>
<dbReference type="Pfam" id="PF04201">
    <property type="entry name" value="TPD52"/>
    <property type="match status" value="1"/>
</dbReference>
<feature type="region of interest" description="Disordered" evidence="3">
    <location>
        <begin position="1"/>
        <end position="22"/>
    </location>
</feature>
<gene>
    <name evidence="4" type="ORF">Mgra_00006493</name>
</gene>
<organism evidence="4 5">
    <name type="scientific">Meloidogyne graminicola</name>
    <dbReference type="NCBI Taxonomy" id="189291"/>
    <lineage>
        <taxon>Eukaryota</taxon>
        <taxon>Metazoa</taxon>
        <taxon>Ecdysozoa</taxon>
        <taxon>Nematoda</taxon>
        <taxon>Chromadorea</taxon>
        <taxon>Rhabditida</taxon>
        <taxon>Tylenchina</taxon>
        <taxon>Tylenchomorpha</taxon>
        <taxon>Tylenchoidea</taxon>
        <taxon>Meloidogynidae</taxon>
        <taxon>Meloidogyninae</taxon>
        <taxon>Meloidogyne</taxon>
    </lineage>
</organism>
<evidence type="ECO:0000256" key="1">
    <source>
        <dbReference type="ARBA" id="ARBA00005702"/>
    </source>
</evidence>
<evidence type="ECO:0000256" key="3">
    <source>
        <dbReference type="SAM" id="MobiDB-lite"/>
    </source>
</evidence>
<reference evidence="4" key="1">
    <citation type="journal article" date="2020" name="Ecol. Evol.">
        <title>Genome structure and content of the rice root-knot nematode (Meloidogyne graminicola).</title>
        <authorList>
            <person name="Phan N.T."/>
            <person name="Danchin E.G.J."/>
            <person name="Klopp C."/>
            <person name="Perfus-Barbeoch L."/>
            <person name="Kozlowski D.K."/>
            <person name="Koutsovoulos G.D."/>
            <person name="Lopez-Roques C."/>
            <person name="Bouchez O."/>
            <person name="Zahm M."/>
            <person name="Besnard G."/>
            <person name="Bellafiore S."/>
        </authorList>
    </citation>
    <scope>NUCLEOTIDE SEQUENCE</scope>
    <source>
        <strain evidence="4">VN-18</strain>
    </source>
</reference>
<dbReference type="InterPro" id="IPR007327">
    <property type="entry name" value="TPD52"/>
</dbReference>
<keyword evidence="2" id="KW-0175">Coiled coil</keyword>
<evidence type="ECO:0000313" key="4">
    <source>
        <dbReference type="EMBL" id="KAF7634075.1"/>
    </source>
</evidence>
<dbReference type="Proteomes" id="UP000605970">
    <property type="component" value="Unassembled WGS sequence"/>
</dbReference>
<name>A0A8S9ZLT0_9BILA</name>
<comment type="caution">
    <text evidence="4">The sequence shown here is derived from an EMBL/GenBank/DDBJ whole genome shotgun (WGS) entry which is preliminary data.</text>
</comment>
<accession>A0A8S9ZLT0</accession>
<sequence length="165" mass="17780">MATPGIEASSDPSANNDGQLTEAERELILEELKKVTEDEISTLRQVLAVRQKQVAHLKHKLGISPFNELTSEMAQGIRNVKETPAFQKTSEFVGGTAETVANKFNDIRKSSFFKSFETKIGSAVNNAKMVASTSIDHLANVAGGTRTSNTGESGESNRTSQPPLS</sequence>
<proteinExistence type="inferred from homology"/>
<dbReference type="OrthoDB" id="443401at2759"/>
<dbReference type="AlphaFoldDB" id="A0A8S9ZLT0"/>
<dbReference type="PANTHER" id="PTHR19307">
    <property type="entry name" value="TUMOR PROTEIN D52"/>
    <property type="match status" value="1"/>
</dbReference>
<evidence type="ECO:0000256" key="2">
    <source>
        <dbReference type="ARBA" id="ARBA00023054"/>
    </source>
</evidence>
<feature type="region of interest" description="Disordered" evidence="3">
    <location>
        <begin position="141"/>
        <end position="165"/>
    </location>
</feature>
<dbReference type="GO" id="GO:0005737">
    <property type="term" value="C:cytoplasm"/>
    <property type="evidence" value="ECO:0007669"/>
    <property type="project" value="TreeGrafter"/>
</dbReference>
<feature type="compositionally biased region" description="Polar residues" evidence="3">
    <location>
        <begin position="145"/>
        <end position="165"/>
    </location>
</feature>
<keyword evidence="5" id="KW-1185">Reference proteome</keyword>
<dbReference type="EMBL" id="JABEBT010000064">
    <property type="protein sequence ID" value="KAF7634075.1"/>
    <property type="molecule type" value="Genomic_DNA"/>
</dbReference>
<feature type="compositionally biased region" description="Polar residues" evidence="3">
    <location>
        <begin position="10"/>
        <end position="19"/>
    </location>
</feature>
<dbReference type="PANTHER" id="PTHR19307:SF14">
    <property type="entry name" value="TUMOR PROTEIN D52"/>
    <property type="match status" value="1"/>
</dbReference>
<evidence type="ECO:0000313" key="5">
    <source>
        <dbReference type="Proteomes" id="UP000605970"/>
    </source>
</evidence>
<comment type="similarity">
    <text evidence="1">Belongs to the TPD52 family.</text>
</comment>